<keyword evidence="5 12" id="KW-0288">FMN</keyword>
<dbReference type="SUPFAM" id="SSF51395">
    <property type="entry name" value="FMN-linked oxidoreductases"/>
    <property type="match status" value="1"/>
</dbReference>
<evidence type="ECO:0000256" key="8">
    <source>
        <dbReference type="ARBA" id="ARBA00022884"/>
    </source>
</evidence>
<comment type="function">
    <text evidence="2 12">Catalyzes the synthesis of 5,6-dihydrouridine (D), a modified base found in the D-loop of most tRNAs, via the reduction of the C5-C6 double bond in target uridines.</text>
</comment>
<evidence type="ECO:0000256" key="3">
    <source>
        <dbReference type="ARBA" id="ARBA00022555"/>
    </source>
</evidence>
<dbReference type="InterPro" id="IPR024036">
    <property type="entry name" value="tRNA-dHydroUridine_Synthase_C"/>
</dbReference>
<evidence type="ECO:0000256" key="7">
    <source>
        <dbReference type="ARBA" id="ARBA00022857"/>
    </source>
</evidence>
<evidence type="ECO:0000256" key="5">
    <source>
        <dbReference type="ARBA" id="ARBA00022643"/>
    </source>
</evidence>
<evidence type="ECO:0000313" key="14">
    <source>
        <dbReference type="EMBL" id="MEF3365533.1"/>
    </source>
</evidence>
<comment type="caution">
    <text evidence="14">The sequence shown here is derived from an EMBL/GenBank/DDBJ whole genome shotgun (WGS) entry which is preliminary data.</text>
</comment>
<evidence type="ECO:0000256" key="10">
    <source>
        <dbReference type="ARBA" id="ARBA00048205"/>
    </source>
</evidence>
<organism evidence="14 15">
    <name type="scientific">Methylocystis borbori</name>
    <dbReference type="NCBI Taxonomy" id="3118750"/>
    <lineage>
        <taxon>Bacteria</taxon>
        <taxon>Pseudomonadati</taxon>
        <taxon>Pseudomonadota</taxon>
        <taxon>Alphaproteobacteria</taxon>
        <taxon>Hyphomicrobiales</taxon>
        <taxon>Methylocystaceae</taxon>
        <taxon>Methylocystis</taxon>
    </lineage>
</organism>
<comment type="cofactor">
    <cofactor evidence="1 12">
        <name>FMN</name>
        <dbReference type="ChEBI" id="CHEBI:58210"/>
    </cofactor>
</comment>
<feature type="domain" description="DUS-like FMN-binding" evidence="13">
    <location>
        <begin position="28"/>
        <end position="330"/>
    </location>
</feature>
<evidence type="ECO:0000256" key="12">
    <source>
        <dbReference type="PIRNR" id="PIRNR006621"/>
    </source>
</evidence>
<dbReference type="Proteomes" id="UP001350748">
    <property type="component" value="Unassembled WGS sequence"/>
</dbReference>
<evidence type="ECO:0000256" key="2">
    <source>
        <dbReference type="ARBA" id="ARBA00002790"/>
    </source>
</evidence>
<evidence type="ECO:0000313" key="15">
    <source>
        <dbReference type="Proteomes" id="UP001350748"/>
    </source>
</evidence>
<comment type="catalytic activity">
    <reaction evidence="10">
        <text>a 5,6-dihydrouridine in tRNA + NADP(+) = a uridine in tRNA + NADPH + H(+)</text>
        <dbReference type="Rhea" id="RHEA:23624"/>
        <dbReference type="Rhea" id="RHEA-COMP:13339"/>
        <dbReference type="Rhea" id="RHEA-COMP:13887"/>
        <dbReference type="ChEBI" id="CHEBI:15378"/>
        <dbReference type="ChEBI" id="CHEBI:57783"/>
        <dbReference type="ChEBI" id="CHEBI:58349"/>
        <dbReference type="ChEBI" id="CHEBI:65315"/>
        <dbReference type="ChEBI" id="CHEBI:74443"/>
    </reaction>
</comment>
<dbReference type="GO" id="GO:0016491">
    <property type="term" value="F:oxidoreductase activity"/>
    <property type="evidence" value="ECO:0007669"/>
    <property type="project" value="UniProtKB-KW"/>
</dbReference>
<sequence length="343" mass="35978">MAIAEKLGVGLEPSPLRIGGLTLSGRALLAPMAGVTDPAMRRIAGRFGASATVSEMITAAGVARGDRETALRLGCAGQGPRVIQIAARAPEEMAAAARCAEDAGADWIDVNMGCPCKRVTGGLAGAALMRDLDHAARLVRAARSAIRVPLSVKMRLGWDDATRNAAELGRRVEAEGAALIAVHGRTRQQFYTGRADWRAIAAVKAAVRIPVIANGDCASEEDAAQMLAHSGADGVMIGRAALGQPWLVGDIAYYLSSGRRRGAPSPAARAEIAREHLEGLLLMMGVSAGLRHARKHLATYVDRLGGGVDAESRRVLVTTESPEEAARLIEAIFMKTAEREIAA</sequence>
<keyword evidence="9 12" id="KW-0560">Oxidoreductase</keyword>
<dbReference type="InterPro" id="IPR035587">
    <property type="entry name" value="DUS-like_FMN-bd"/>
</dbReference>
<evidence type="ECO:0000256" key="6">
    <source>
        <dbReference type="ARBA" id="ARBA00022694"/>
    </source>
</evidence>
<evidence type="ECO:0000256" key="11">
    <source>
        <dbReference type="ARBA" id="ARBA00048802"/>
    </source>
</evidence>
<dbReference type="Gene3D" id="1.10.1200.80">
    <property type="entry name" value="Putative flavin oxidoreducatase, domain 2"/>
    <property type="match status" value="1"/>
</dbReference>
<reference evidence="14 15" key="1">
    <citation type="submission" date="2024-02" db="EMBL/GenBank/DDBJ databases">
        <authorList>
            <person name="Grouzdev D."/>
        </authorList>
    </citation>
    <scope>NUCLEOTIDE SEQUENCE [LARGE SCALE GENOMIC DNA]</scope>
    <source>
        <strain evidence="14 15">9N</strain>
    </source>
</reference>
<dbReference type="EC" id="1.3.1.-" evidence="12"/>
<evidence type="ECO:0000256" key="4">
    <source>
        <dbReference type="ARBA" id="ARBA00022630"/>
    </source>
</evidence>
<evidence type="ECO:0000256" key="1">
    <source>
        <dbReference type="ARBA" id="ARBA00001917"/>
    </source>
</evidence>
<dbReference type="Gene3D" id="3.20.20.70">
    <property type="entry name" value="Aldolase class I"/>
    <property type="match status" value="1"/>
</dbReference>
<evidence type="ECO:0000259" key="13">
    <source>
        <dbReference type="Pfam" id="PF01207"/>
    </source>
</evidence>
<dbReference type="RefSeq" id="WP_332080443.1">
    <property type="nucleotide sequence ID" value="NZ_JAZHYN010000006.1"/>
</dbReference>
<proteinExistence type="inferred from homology"/>
<dbReference type="PROSITE" id="PS01136">
    <property type="entry name" value="UPF0034"/>
    <property type="match status" value="1"/>
</dbReference>
<keyword evidence="15" id="KW-1185">Reference proteome</keyword>
<dbReference type="InterPro" id="IPR004652">
    <property type="entry name" value="DusB-like"/>
</dbReference>
<keyword evidence="6 12" id="KW-0819">tRNA processing</keyword>
<keyword evidence="4 12" id="KW-0285">Flavoprotein</keyword>
<keyword evidence="7" id="KW-0521">NADP</keyword>
<dbReference type="InterPro" id="IPR018517">
    <property type="entry name" value="tRNA_hU_synthase_CS"/>
</dbReference>
<dbReference type="EMBL" id="JAZHYN010000006">
    <property type="protein sequence ID" value="MEF3365533.1"/>
    <property type="molecule type" value="Genomic_DNA"/>
</dbReference>
<evidence type="ECO:0000256" key="9">
    <source>
        <dbReference type="ARBA" id="ARBA00023002"/>
    </source>
</evidence>
<comment type="similarity">
    <text evidence="12">Belongs to the dus family.</text>
</comment>
<dbReference type="InterPro" id="IPR001269">
    <property type="entry name" value="DUS_fam"/>
</dbReference>
<accession>A0ABU7XDR2</accession>
<name>A0ABU7XDR2_9HYPH</name>
<dbReference type="PANTHER" id="PTHR45846:SF1">
    <property type="entry name" value="TRNA-DIHYDROURIDINE(47) SYNTHASE [NAD(P)(+)]-LIKE"/>
    <property type="match status" value="1"/>
</dbReference>
<dbReference type="NCBIfam" id="TIGR00737">
    <property type="entry name" value="nifR3_yhdG"/>
    <property type="match status" value="1"/>
</dbReference>
<dbReference type="PANTHER" id="PTHR45846">
    <property type="entry name" value="TRNA-DIHYDROURIDINE(47) SYNTHASE [NAD(P)(+)]-LIKE"/>
    <property type="match status" value="1"/>
</dbReference>
<keyword evidence="8" id="KW-0694">RNA-binding</keyword>
<gene>
    <name evidence="14" type="primary">dusB</name>
    <name evidence="14" type="ORF">V3H18_03180</name>
</gene>
<dbReference type="Pfam" id="PF01207">
    <property type="entry name" value="Dus"/>
    <property type="match status" value="1"/>
</dbReference>
<dbReference type="PIRSF" id="PIRSF006621">
    <property type="entry name" value="Dus"/>
    <property type="match status" value="1"/>
</dbReference>
<keyword evidence="3" id="KW-0820">tRNA-binding</keyword>
<protein>
    <recommendedName>
        <fullName evidence="12">tRNA-dihydrouridine synthase</fullName>
        <ecNumber evidence="12">1.3.1.-</ecNumber>
    </recommendedName>
</protein>
<comment type="catalytic activity">
    <reaction evidence="11">
        <text>a 5,6-dihydrouridine in tRNA + NAD(+) = a uridine in tRNA + NADH + H(+)</text>
        <dbReference type="Rhea" id="RHEA:54452"/>
        <dbReference type="Rhea" id="RHEA-COMP:13339"/>
        <dbReference type="Rhea" id="RHEA-COMP:13887"/>
        <dbReference type="ChEBI" id="CHEBI:15378"/>
        <dbReference type="ChEBI" id="CHEBI:57540"/>
        <dbReference type="ChEBI" id="CHEBI:57945"/>
        <dbReference type="ChEBI" id="CHEBI:65315"/>
        <dbReference type="ChEBI" id="CHEBI:74443"/>
    </reaction>
</comment>
<dbReference type="InterPro" id="IPR013785">
    <property type="entry name" value="Aldolase_TIM"/>
</dbReference>
<dbReference type="CDD" id="cd02801">
    <property type="entry name" value="DUS_like_FMN"/>
    <property type="match status" value="1"/>
</dbReference>